<sequence length="130" mass="14527">MSANTAKQRTPDVDPKGKQRKRFLGKDDALSLASSIAALQEKKSQIRSEKRQKDQALNASLGHDAKQISDSKSKLKEIKAILRARTAEAKKQRARSRKERLKGSEGRSETPSQPINIKSEKNKRKTVSFA</sequence>
<dbReference type="InParanoid" id="A0A409YQA5"/>
<feature type="region of interest" description="Disordered" evidence="1">
    <location>
        <begin position="41"/>
        <end position="130"/>
    </location>
</feature>
<dbReference type="OrthoDB" id="2620452at2759"/>
<evidence type="ECO:0000313" key="3">
    <source>
        <dbReference type="Proteomes" id="UP000284706"/>
    </source>
</evidence>
<evidence type="ECO:0000256" key="1">
    <source>
        <dbReference type="SAM" id="MobiDB-lite"/>
    </source>
</evidence>
<feature type="compositionally biased region" description="Basic residues" evidence="1">
    <location>
        <begin position="121"/>
        <end position="130"/>
    </location>
</feature>
<feature type="region of interest" description="Disordered" evidence="1">
    <location>
        <begin position="1"/>
        <end position="26"/>
    </location>
</feature>
<feature type="compositionally biased region" description="Basic and acidic residues" evidence="1">
    <location>
        <begin position="63"/>
        <end position="91"/>
    </location>
</feature>
<protein>
    <submittedName>
        <fullName evidence="2">Uncharacterized protein</fullName>
    </submittedName>
</protein>
<feature type="compositionally biased region" description="Basic and acidic residues" evidence="1">
    <location>
        <begin position="41"/>
        <end position="54"/>
    </location>
</feature>
<gene>
    <name evidence="2" type="ORF">CVT26_012273</name>
</gene>
<comment type="caution">
    <text evidence="2">The sequence shown here is derived from an EMBL/GenBank/DDBJ whole genome shotgun (WGS) entry which is preliminary data.</text>
</comment>
<accession>A0A409YQA5</accession>
<dbReference type="EMBL" id="NHYE01000514">
    <property type="protein sequence ID" value="PPR05187.1"/>
    <property type="molecule type" value="Genomic_DNA"/>
</dbReference>
<evidence type="ECO:0000313" key="2">
    <source>
        <dbReference type="EMBL" id="PPR05187.1"/>
    </source>
</evidence>
<organism evidence="2 3">
    <name type="scientific">Gymnopilus dilepis</name>
    <dbReference type="NCBI Taxonomy" id="231916"/>
    <lineage>
        <taxon>Eukaryota</taxon>
        <taxon>Fungi</taxon>
        <taxon>Dikarya</taxon>
        <taxon>Basidiomycota</taxon>
        <taxon>Agaricomycotina</taxon>
        <taxon>Agaricomycetes</taxon>
        <taxon>Agaricomycetidae</taxon>
        <taxon>Agaricales</taxon>
        <taxon>Agaricineae</taxon>
        <taxon>Hymenogastraceae</taxon>
        <taxon>Gymnopilus</taxon>
    </lineage>
</organism>
<dbReference type="AlphaFoldDB" id="A0A409YQA5"/>
<dbReference type="Proteomes" id="UP000284706">
    <property type="component" value="Unassembled WGS sequence"/>
</dbReference>
<reference evidence="2 3" key="1">
    <citation type="journal article" date="2018" name="Evol. Lett.">
        <title>Horizontal gene cluster transfer increased hallucinogenic mushroom diversity.</title>
        <authorList>
            <person name="Reynolds H.T."/>
            <person name="Vijayakumar V."/>
            <person name="Gluck-Thaler E."/>
            <person name="Korotkin H.B."/>
            <person name="Matheny P.B."/>
            <person name="Slot J.C."/>
        </authorList>
    </citation>
    <scope>NUCLEOTIDE SEQUENCE [LARGE SCALE GENOMIC DNA]</scope>
    <source>
        <strain evidence="2 3">SRW20</strain>
    </source>
</reference>
<keyword evidence="3" id="KW-1185">Reference proteome</keyword>
<name>A0A409YQA5_9AGAR</name>
<proteinExistence type="predicted"/>